<dbReference type="EnsemblPlants" id="OB11G21900.1">
    <property type="protein sequence ID" value="OB11G21900.1"/>
    <property type="gene ID" value="OB11G21900"/>
</dbReference>
<reference evidence="1" key="1">
    <citation type="journal article" date="2013" name="Nat. Commun.">
        <title>Whole-genome sequencing of Oryza brachyantha reveals mechanisms underlying Oryza genome evolution.</title>
        <authorList>
            <person name="Chen J."/>
            <person name="Huang Q."/>
            <person name="Gao D."/>
            <person name="Wang J."/>
            <person name="Lang Y."/>
            <person name="Liu T."/>
            <person name="Li B."/>
            <person name="Bai Z."/>
            <person name="Luis Goicoechea J."/>
            <person name="Liang C."/>
            <person name="Chen C."/>
            <person name="Zhang W."/>
            <person name="Sun S."/>
            <person name="Liao Y."/>
            <person name="Zhang X."/>
            <person name="Yang L."/>
            <person name="Song C."/>
            <person name="Wang M."/>
            <person name="Shi J."/>
            <person name="Liu G."/>
            <person name="Liu J."/>
            <person name="Zhou H."/>
            <person name="Zhou W."/>
            <person name="Yu Q."/>
            <person name="An N."/>
            <person name="Chen Y."/>
            <person name="Cai Q."/>
            <person name="Wang B."/>
            <person name="Liu B."/>
            <person name="Min J."/>
            <person name="Huang Y."/>
            <person name="Wu H."/>
            <person name="Li Z."/>
            <person name="Zhang Y."/>
            <person name="Yin Y."/>
            <person name="Song W."/>
            <person name="Jiang J."/>
            <person name="Jackson S.A."/>
            <person name="Wing R.A."/>
            <person name="Wang J."/>
            <person name="Chen M."/>
        </authorList>
    </citation>
    <scope>NUCLEOTIDE SEQUENCE [LARGE SCALE GENOMIC DNA]</scope>
    <source>
        <strain evidence="1">cv. IRGC 101232</strain>
    </source>
</reference>
<protein>
    <submittedName>
        <fullName evidence="1">Uncharacterized protein</fullName>
    </submittedName>
</protein>
<dbReference type="Proteomes" id="UP000006038">
    <property type="component" value="Chromosome 11"/>
</dbReference>
<reference evidence="1" key="2">
    <citation type="submission" date="2013-04" db="UniProtKB">
        <authorList>
            <consortium name="EnsemblPlants"/>
        </authorList>
    </citation>
    <scope>IDENTIFICATION</scope>
</reference>
<dbReference type="HOGENOM" id="CLU_2820132_0_0_1"/>
<name>J3N8Q4_ORYBR</name>
<dbReference type="Gramene" id="OB11G21900.1">
    <property type="protein sequence ID" value="OB11G21900.1"/>
    <property type="gene ID" value="OB11G21900"/>
</dbReference>
<evidence type="ECO:0000313" key="1">
    <source>
        <dbReference type="EnsemblPlants" id="OB11G21900.1"/>
    </source>
</evidence>
<dbReference type="AlphaFoldDB" id="J3N8Q4"/>
<sequence length="67" mass="7482">IIYLPERVNSHHIIRAPSLTTESPSCLSGSQSHDAATDSFTVLLTTDNIDQTHNLRLHESIDSVWHC</sequence>
<accession>J3N8Q4</accession>
<proteinExistence type="predicted"/>
<evidence type="ECO:0000313" key="2">
    <source>
        <dbReference type="Proteomes" id="UP000006038"/>
    </source>
</evidence>
<keyword evidence="2" id="KW-1185">Reference proteome</keyword>
<organism evidence="1">
    <name type="scientific">Oryza brachyantha</name>
    <name type="common">malo sina</name>
    <dbReference type="NCBI Taxonomy" id="4533"/>
    <lineage>
        <taxon>Eukaryota</taxon>
        <taxon>Viridiplantae</taxon>
        <taxon>Streptophyta</taxon>
        <taxon>Embryophyta</taxon>
        <taxon>Tracheophyta</taxon>
        <taxon>Spermatophyta</taxon>
        <taxon>Magnoliopsida</taxon>
        <taxon>Liliopsida</taxon>
        <taxon>Poales</taxon>
        <taxon>Poaceae</taxon>
        <taxon>BOP clade</taxon>
        <taxon>Oryzoideae</taxon>
        <taxon>Oryzeae</taxon>
        <taxon>Oryzinae</taxon>
        <taxon>Oryza</taxon>
    </lineage>
</organism>